<keyword evidence="4" id="KW-0732">Signal</keyword>
<evidence type="ECO:0000256" key="1">
    <source>
        <dbReference type="ARBA" id="ARBA00022737"/>
    </source>
</evidence>
<dbReference type="OrthoDB" id="9812708at2"/>
<organism evidence="5 6">
    <name type="scientific">Glycomyces paridis</name>
    <dbReference type="NCBI Taxonomy" id="2126555"/>
    <lineage>
        <taxon>Bacteria</taxon>
        <taxon>Bacillati</taxon>
        <taxon>Actinomycetota</taxon>
        <taxon>Actinomycetes</taxon>
        <taxon>Glycomycetales</taxon>
        <taxon>Glycomycetaceae</taxon>
        <taxon>Glycomyces</taxon>
    </lineage>
</organism>
<dbReference type="PRINTS" id="PR01415">
    <property type="entry name" value="ANKYRIN"/>
</dbReference>
<dbReference type="PANTHER" id="PTHR24201">
    <property type="entry name" value="ANK_REP_REGION DOMAIN-CONTAINING PROTEIN"/>
    <property type="match status" value="1"/>
</dbReference>
<feature type="repeat" description="ANK" evidence="3">
    <location>
        <begin position="66"/>
        <end position="98"/>
    </location>
</feature>
<dbReference type="Pfam" id="PF13857">
    <property type="entry name" value="Ank_5"/>
    <property type="match status" value="1"/>
</dbReference>
<protein>
    <submittedName>
        <fullName evidence="5">Ankyrin repeat domain-containing protein</fullName>
    </submittedName>
</protein>
<accession>A0A4S8P0G5</accession>
<dbReference type="Proteomes" id="UP000305792">
    <property type="component" value="Unassembled WGS sequence"/>
</dbReference>
<feature type="repeat" description="ANK" evidence="3">
    <location>
        <begin position="166"/>
        <end position="203"/>
    </location>
</feature>
<dbReference type="PROSITE" id="PS50297">
    <property type="entry name" value="ANK_REP_REGION"/>
    <property type="match status" value="3"/>
</dbReference>
<dbReference type="InterPro" id="IPR036770">
    <property type="entry name" value="Ankyrin_rpt-contain_sf"/>
</dbReference>
<dbReference type="Gene3D" id="1.25.40.20">
    <property type="entry name" value="Ankyrin repeat-containing domain"/>
    <property type="match status" value="1"/>
</dbReference>
<dbReference type="AlphaFoldDB" id="A0A4S8P0G5"/>
<evidence type="ECO:0000256" key="4">
    <source>
        <dbReference type="SAM" id="SignalP"/>
    </source>
</evidence>
<feature type="chain" id="PRO_5020891156" evidence="4">
    <location>
        <begin position="29"/>
        <end position="230"/>
    </location>
</feature>
<dbReference type="PANTHER" id="PTHR24201:SF16">
    <property type="entry name" value="ANKYRIN-1-LIKE-RELATED"/>
    <property type="match status" value="1"/>
</dbReference>
<keyword evidence="6" id="KW-1185">Reference proteome</keyword>
<dbReference type="PROSITE" id="PS51257">
    <property type="entry name" value="PROKAR_LIPOPROTEIN"/>
    <property type="match status" value="1"/>
</dbReference>
<evidence type="ECO:0000313" key="6">
    <source>
        <dbReference type="Proteomes" id="UP000305792"/>
    </source>
</evidence>
<dbReference type="InterPro" id="IPR002110">
    <property type="entry name" value="Ankyrin_rpt"/>
</dbReference>
<name>A0A4S8P0G5_9ACTN</name>
<dbReference type="SMART" id="SM00248">
    <property type="entry name" value="ANK"/>
    <property type="match status" value="4"/>
</dbReference>
<sequence length="230" mass="23921">MFRSRKRLGYVTLLGAVALLATACARFADRPAGTDGDLLAAATAGDTSAVQAALAADAELEARDGQGRTALMLAVNGNHLEVAQALVEAGADPDARDDRGDTPWLETGVTGSPELMRAVLAAGPDLATRNRFGGSPLHPAAERGHADFVAAILEETAIDVDRVNRLGWTALHEAVILGDGGEDHQRIVRLLLDHGADAAVPDSGGRTALDHARDNGDTAIAAILEQFQQP</sequence>
<gene>
    <name evidence="5" type="ORF">E9998_22860</name>
</gene>
<dbReference type="PROSITE" id="PS50088">
    <property type="entry name" value="ANK_REPEAT"/>
    <property type="match status" value="3"/>
</dbReference>
<evidence type="ECO:0000256" key="3">
    <source>
        <dbReference type="PROSITE-ProRule" id="PRU00023"/>
    </source>
</evidence>
<dbReference type="InterPro" id="IPR050776">
    <property type="entry name" value="Ank_Repeat/CDKN_Inhibitor"/>
</dbReference>
<dbReference type="SUPFAM" id="SSF48403">
    <property type="entry name" value="Ankyrin repeat"/>
    <property type="match status" value="1"/>
</dbReference>
<dbReference type="RefSeq" id="WP_136532015.1">
    <property type="nucleotide sequence ID" value="NZ_STGX01000022.1"/>
</dbReference>
<dbReference type="Pfam" id="PF12796">
    <property type="entry name" value="Ank_2"/>
    <property type="match status" value="1"/>
</dbReference>
<proteinExistence type="predicted"/>
<keyword evidence="1" id="KW-0677">Repeat</keyword>
<dbReference type="EMBL" id="STGX01000022">
    <property type="protein sequence ID" value="THV23448.1"/>
    <property type="molecule type" value="Genomic_DNA"/>
</dbReference>
<feature type="repeat" description="ANK" evidence="3">
    <location>
        <begin position="132"/>
        <end position="165"/>
    </location>
</feature>
<reference evidence="5 6" key="1">
    <citation type="journal article" date="2018" name="Int. J. Syst. Evol. Microbiol.">
        <title>Glycomyces paridis sp. nov., isolated from the medicinal plant Paris polyphylla.</title>
        <authorList>
            <person name="Fang X.M."/>
            <person name="Bai J.L."/>
            <person name="Su J."/>
            <person name="Zhao L.L."/>
            <person name="Liu H.Y."/>
            <person name="Ma B.P."/>
            <person name="Zhang Y.Q."/>
            <person name="Yu L.Y."/>
        </authorList>
    </citation>
    <scope>NUCLEOTIDE SEQUENCE [LARGE SCALE GENOMIC DNA]</scope>
    <source>
        <strain evidence="5 6">CPCC 204357</strain>
    </source>
</reference>
<evidence type="ECO:0000313" key="5">
    <source>
        <dbReference type="EMBL" id="THV23448.1"/>
    </source>
</evidence>
<evidence type="ECO:0000256" key="2">
    <source>
        <dbReference type="ARBA" id="ARBA00023043"/>
    </source>
</evidence>
<comment type="caution">
    <text evidence="5">The sequence shown here is derived from an EMBL/GenBank/DDBJ whole genome shotgun (WGS) entry which is preliminary data.</text>
</comment>
<feature type="signal peptide" evidence="4">
    <location>
        <begin position="1"/>
        <end position="28"/>
    </location>
</feature>
<keyword evidence="2 3" id="KW-0040">ANK repeat</keyword>